<gene>
    <name evidence="2" type="ORF">RhiirA1_481251</name>
</gene>
<dbReference type="Proteomes" id="UP000232688">
    <property type="component" value="Unassembled WGS sequence"/>
</dbReference>
<evidence type="ECO:0000313" key="3">
    <source>
        <dbReference type="Proteomes" id="UP000232688"/>
    </source>
</evidence>
<name>A0A2N0QNC0_9GLOM</name>
<evidence type="ECO:0000256" key="1">
    <source>
        <dbReference type="SAM" id="MobiDB-lite"/>
    </source>
</evidence>
<dbReference type="VEuPathDB" id="FungiDB:RhiirFUN_016563"/>
<reference evidence="2 3" key="1">
    <citation type="submission" date="2017-10" db="EMBL/GenBank/DDBJ databases">
        <title>Extensive intraspecific genome diversity in a model arbuscular mycorrhizal fungus.</title>
        <authorList>
            <person name="Chen E.C.H."/>
            <person name="Morin E."/>
            <person name="Baudet D."/>
            <person name="Noel J."/>
            <person name="Ndikumana S."/>
            <person name="Charron P."/>
            <person name="St-Onge C."/>
            <person name="Giorgi J."/>
            <person name="Grigoriev I.V."/>
            <person name="Roux C."/>
            <person name="Martin F.M."/>
            <person name="Corradi N."/>
        </authorList>
    </citation>
    <scope>NUCLEOTIDE SEQUENCE [LARGE SCALE GENOMIC DNA]</scope>
    <source>
        <strain evidence="2 3">A1</strain>
    </source>
</reference>
<comment type="caution">
    <text evidence="2">The sequence shown here is derived from an EMBL/GenBank/DDBJ whole genome shotgun (WGS) entry which is preliminary data.</text>
</comment>
<sequence length="117" mass="13329">MFFKNFSISAGITAFQHVYLKIAGSFQIEQDQQEKNDMSFELDHNDTDSADEDSDFIDIKITTPPQMPSRRKRKMEKKTKNGKGTEEEAMYIITGYQPTGLALANINDIILYNIPST</sequence>
<feature type="region of interest" description="Disordered" evidence="1">
    <location>
        <begin position="41"/>
        <end position="84"/>
    </location>
</feature>
<organism evidence="2 3">
    <name type="scientific">Rhizophagus irregularis</name>
    <dbReference type="NCBI Taxonomy" id="588596"/>
    <lineage>
        <taxon>Eukaryota</taxon>
        <taxon>Fungi</taxon>
        <taxon>Fungi incertae sedis</taxon>
        <taxon>Mucoromycota</taxon>
        <taxon>Glomeromycotina</taxon>
        <taxon>Glomeromycetes</taxon>
        <taxon>Glomerales</taxon>
        <taxon>Glomeraceae</taxon>
        <taxon>Rhizophagus</taxon>
    </lineage>
</organism>
<proteinExistence type="predicted"/>
<dbReference type="VEuPathDB" id="FungiDB:RhiirA1_481251"/>
<feature type="compositionally biased region" description="Basic residues" evidence="1">
    <location>
        <begin position="69"/>
        <end position="81"/>
    </location>
</feature>
<accession>A0A2N0QNC0</accession>
<protein>
    <submittedName>
        <fullName evidence="2">Uncharacterized protein</fullName>
    </submittedName>
</protein>
<reference evidence="2 3" key="2">
    <citation type="submission" date="2017-10" db="EMBL/GenBank/DDBJ databases">
        <title>Genome analyses suggest a sexual origin of heterokaryosis in a supposedly ancient asexual fungus.</title>
        <authorList>
            <person name="Corradi N."/>
            <person name="Sedzielewska K."/>
            <person name="Noel J."/>
            <person name="Charron P."/>
            <person name="Farinelli L."/>
            <person name="Marton T."/>
            <person name="Kruger M."/>
            <person name="Pelin A."/>
            <person name="Brachmann A."/>
            <person name="Corradi N."/>
        </authorList>
    </citation>
    <scope>NUCLEOTIDE SEQUENCE [LARGE SCALE GENOMIC DNA]</scope>
    <source>
        <strain evidence="2 3">A1</strain>
    </source>
</reference>
<dbReference type="EMBL" id="LLXH01005569">
    <property type="protein sequence ID" value="PKC52547.1"/>
    <property type="molecule type" value="Genomic_DNA"/>
</dbReference>
<evidence type="ECO:0000313" key="2">
    <source>
        <dbReference type="EMBL" id="PKC52547.1"/>
    </source>
</evidence>
<dbReference type="AlphaFoldDB" id="A0A2N0QNC0"/>